<evidence type="ECO:0000313" key="12">
    <source>
        <dbReference type="EMBL" id="KAK4170892.1"/>
    </source>
</evidence>
<feature type="domain" description="GATA-type" evidence="11">
    <location>
        <begin position="670"/>
        <end position="723"/>
    </location>
</feature>
<name>A0AAN6VY41_9PEZI</name>
<proteinExistence type="predicted"/>
<feature type="compositionally biased region" description="Low complexity" evidence="10">
    <location>
        <begin position="726"/>
        <end position="757"/>
    </location>
</feature>
<dbReference type="GO" id="GO:0000122">
    <property type="term" value="P:negative regulation of transcription by RNA polymerase II"/>
    <property type="evidence" value="ECO:0007669"/>
    <property type="project" value="TreeGrafter"/>
</dbReference>
<dbReference type="PRINTS" id="PR00619">
    <property type="entry name" value="GATAZNFINGER"/>
</dbReference>
<feature type="region of interest" description="Disordered" evidence="10">
    <location>
        <begin position="1"/>
        <end position="77"/>
    </location>
</feature>
<keyword evidence="2" id="KW-0479">Metal-binding</keyword>
<keyword evidence="4" id="KW-0862">Zinc</keyword>
<keyword evidence="5" id="KW-0805">Transcription regulation</keyword>
<dbReference type="SMART" id="SM00401">
    <property type="entry name" value="ZnF_GATA"/>
    <property type="match status" value="1"/>
</dbReference>
<dbReference type="Proteomes" id="UP001302321">
    <property type="component" value="Unassembled WGS sequence"/>
</dbReference>
<dbReference type="GO" id="GO:0000981">
    <property type="term" value="F:DNA-binding transcription factor activity, RNA polymerase II-specific"/>
    <property type="evidence" value="ECO:0007669"/>
    <property type="project" value="TreeGrafter"/>
</dbReference>
<keyword evidence="3 9" id="KW-0863">Zinc-finger</keyword>
<evidence type="ECO:0000256" key="9">
    <source>
        <dbReference type="PROSITE-ProRule" id="PRU00094"/>
    </source>
</evidence>
<dbReference type="PANTHER" id="PTHR10071">
    <property type="entry name" value="TRANSCRIPTION FACTOR GATA FAMILY MEMBER"/>
    <property type="match status" value="1"/>
</dbReference>
<dbReference type="InterPro" id="IPR013088">
    <property type="entry name" value="Znf_NHR/GATA"/>
</dbReference>
<dbReference type="GO" id="GO:0008270">
    <property type="term" value="F:zinc ion binding"/>
    <property type="evidence" value="ECO:0007669"/>
    <property type="project" value="UniProtKB-KW"/>
</dbReference>
<reference evidence="12" key="1">
    <citation type="journal article" date="2023" name="Mol. Phylogenet. Evol.">
        <title>Genome-scale phylogeny and comparative genomics of the fungal order Sordariales.</title>
        <authorList>
            <person name="Hensen N."/>
            <person name="Bonometti L."/>
            <person name="Westerberg I."/>
            <person name="Brannstrom I.O."/>
            <person name="Guillou S."/>
            <person name="Cros-Aarteil S."/>
            <person name="Calhoun S."/>
            <person name="Haridas S."/>
            <person name="Kuo A."/>
            <person name="Mondo S."/>
            <person name="Pangilinan J."/>
            <person name="Riley R."/>
            <person name="LaButti K."/>
            <person name="Andreopoulos B."/>
            <person name="Lipzen A."/>
            <person name="Chen C."/>
            <person name="Yan M."/>
            <person name="Daum C."/>
            <person name="Ng V."/>
            <person name="Clum A."/>
            <person name="Steindorff A."/>
            <person name="Ohm R.A."/>
            <person name="Martin F."/>
            <person name="Silar P."/>
            <person name="Natvig D.O."/>
            <person name="Lalanne C."/>
            <person name="Gautier V."/>
            <person name="Ament-Velasquez S.L."/>
            <person name="Kruys A."/>
            <person name="Hutchinson M.I."/>
            <person name="Powell A.J."/>
            <person name="Barry K."/>
            <person name="Miller A.N."/>
            <person name="Grigoriev I.V."/>
            <person name="Debuchy R."/>
            <person name="Gladieux P."/>
            <person name="Hiltunen Thoren M."/>
            <person name="Johannesson H."/>
        </authorList>
    </citation>
    <scope>NUCLEOTIDE SEQUENCE</scope>
    <source>
        <strain evidence="12">CBS 892.96</strain>
    </source>
</reference>
<feature type="compositionally biased region" description="Low complexity" evidence="10">
    <location>
        <begin position="635"/>
        <end position="645"/>
    </location>
</feature>
<dbReference type="EMBL" id="MU866715">
    <property type="protein sequence ID" value="KAK4170892.1"/>
    <property type="molecule type" value="Genomic_DNA"/>
</dbReference>
<keyword evidence="7" id="KW-0804">Transcription</keyword>
<gene>
    <name evidence="12" type="ORF">QBC36DRAFT_110769</name>
</gene>
<dbReference type="Pfam" id="PF00320">
    <property type="entry name" value="GATA"/>
    <property type="match status" value="1"/>
</dbReference>
<keyword evidence="8" id="KW-0539">Nucleus</keyword>
<feature type="compositionally biased region" description="Polar residues" evidence="10">
    <location>
        <begin position="211"/>
        <end position="221"/>
    </location>
</feature>
<evidence type="ECO:0000256" key="8">
    <source>
        <dbReference type="ARBA" id="ARBA00023242"/>
    </source>
</evidence>
<feature type="compositionally biased region" description="Basic and acidic residues" evidence="10">
    <location>
        <begin position="23"/>
        <end position="35"/>
    </location>
</feature>
<feature type="compositionally biased region" description="Low complexity" evidence="10">
    <location>
        <begin position="652"/>
        <end position="661"/>
    </location>
</feature>
<feature type="compositionally biased region" description="Polar residues" evidence="10">
    <location>
        <begin position="53"/>
        <end position="73"/>
    </location>
</feature>
<feature type="region of interest" description="Disordered" evidence="10">
    <location>
        <begin position="274"/>
        <end position="295"/>
    </location>
</feature>
<feature type="compositionally biased region" description="Polar residues" evidence="10">
    <location>
        <begin position="758"/>
        <end position="786"/>
    </location>
</feature>
<feature type="compositionally biased region" description="Polar residues" evidence="10">
    <location>
        <begin position="866"/>
        <end position="925"/>
    </location>
</feature>
<feature type="region of interest" description="Disordered" evidence="10">
    <location>
        <begin position="834"/>
        <end position="958"/>
    </location>
</feature>
<dbReference type="PROSITE" id="PS50114">
    <property type="entry name" value="GATA_ZN_FINGER_2"/>
    <property type="match status" value="1"/>
</dbReference>
<dbReference type="InterPro" id="IPR013860">
    <property type="entry name" value="AreA_GATA"/>
</dbReference>
<organism evidence="12 13">
    <name type="scientific">Triangularia setosa</name>
    <dbReference type="NCBI Taxonomy" id="2587417"/>
    <lineage>
        <taxon>Eukaryota</taxon>
        <taxon>Fungi</taxon>
        <taxon>Dikarya</taxon>
        <taxon>Ascomycota</taxon>
        <taxon>Pezizomycotina</taxon>
        <taxon>Sordariomycetes</taxon>
        <taxon>Sordariomycetidae</taxon>
        <taxon>Sordariales</taxon>
        <taxon>Podosporaceae</taxon>
        <taxon>Triangularia</taxon>
    </lineage>
</organism>
<evidence type="ECO:0000259" key="11">
    <source>
        <dbReference type="PROSITE" id="PS50114"/>
    </source>
</evidence>
<evidence type="ECO:0000256" key="5">
    <source>
        <dbReference type="ARBA" id="ARBA00023015"/>
    </source>
</evidence>
<feature type="compositionally biased region" description="Polar residues" evidence="10">
    <location>
        <begin position="588"/>
        <end position="599"/>
    </location>
</feature>
<evidence type="ECO:0000256" key="4">
    <source>
        <dbReference type="ARBA" id="ARBA00022833"/>
    </source>
</evidence>
<dbReference type="PANTHER" id="PTHR10071:SF281">
    <property type="entry name" value="BOX A-BINDING FACTOR-RELATED"/>
    <property type="match status" value="1"/>
</dbReference>
<feature type="region of interest" description="Disordered" evidence="10">
    <location>
        <begin position="724"/>
        <end position="819"/>
    </location>
</feature>
<evidence type="ECO:0000256" key="7">
    <source>
        <dbReference type="ARBA" id="ARBA00023163"/>
    </source>
</evidence>
<dbReference type="GO" id="GO:0045944">
    <property type="term" value="P:positive regulation of transcription by RNA polymerase II"/>
    <property type="evidence" value="ECO:0007669"/>
    <property type="project" value="TreeGrafter"/>
</dbReference>
<evidence type="ECO:0000256" key="2">
    <source>
        <dbReference type="ARBA" id="ARBA00022723"/>
    </source>
</evidence>
<feature type="compositionally biased region" description="Polar residues" evidence="10">
    <location>
        <begin position="1"/>
        <end position="22"/>
    </location>
</feature>
<reference evidence="12" key="2">
    <citation type="submission" date="2023-05" db="EMBL/GenBank/DDBJ databases">
        <authorList>
            <consortium name="Lawrence Berkeley National Laboratory"/>
            <person name="Steindorff A."/>
            <person name="Hensen N."/>
            <person name="Bonometti L."/>
            <person name="Westerberg I."/>
            <person name="Brannstrom I.O."/>
            <person name="Guillou S."/>
            <person name="Cros-Aarteil S."/>
            <person name="Calhoun S."/>
            <person name="Haridas S."/>
            <person name="Kuo A."/>
            <person name="Mondo S."/>
            <person name="Pangilinan J."/>
            <person name="Riley R."/>
            <person name="Labutti K."/>
            <person name="Andreopoulos B."/>
            <person name="Lipzen A."/>
            <person name="Chen C."/>
            <person name="Yanf M."/>
            <person name="Daum C."/>
            <person name="Ng V."/>
            <person name="Clum A."/>
            <person name="Ohm R."/>
            <person name="Martin F."/>
            <person name="Silar P."/>
            <person name="Natvig D."/>
            <person name="Lalanne C."/>
            <person name="Gautier V."/>
            <person name="Ament-Velasquez S.L."/>
            <person name="Kruys A."/>
            <person name="Hutchinson M.I."/>
            <person name="Powell A.J."/>
            <person name="Barry K."/>
            <person name="Miller A.N."/>
            <person name="Grigoriev I.V."/>
            <person name="Debuchy R."/>
            <person name="Gladieux P."/>
            <person name="Thoren M.H."/>
            <person name="Johannesson H."/>
        </authorList>
    </citation>
    <scope>NUCLEOTIDE SEQUENCE</scope>
    <source>
        <strain evidence="12">CBS 892.96</strain>
    </source>
</reference>
<feature type="region of interest" description="Disordered" evidence="10">
    <location>
        <begin position="211"/>
        <end position="233"/>
    </location>
</feature>
<dbReference type="InterPro" id="IPR039355">
    <property type="entry name" value="Transcription_factor_GATA"/>
</dbReference>
<feature type="region of interest" description="Disordered" evidence="10">
    <location>
        <begin position="586"/>
        <end position="672"/>
    </location>
</feature>
<dbReference type="PROSITE" id="PS00344">
    <property type="entry name" value="GATA_ZN_FINGER_1"/>
    <property type="match status" value="1"/>
</dbReference>
<dbReference type="FunFam" id="3.30.50.10:FF:000007">
    <property type="entry name" value="Nitrogen regulatory AreA, N-terminal"/>
    <property type="match status" value="1"/>
</dbReference>
<evidence type="ECO:0000313" key="13">
    <source>
        <dbReference type="Proteomes" id="UP001302321"/>
    </source>
</evidence>
<dbReference type="GO" id="GO:0042128">
    <property type="term" value="P:nitrate assimilation"/>
    <property type="evidence" value="ECO:0007669"/>
    <property type="project" value="UniProtKB-KW"/>
</dbReference>
<dbReference type="Gene3D" id="3.30.50.10">
    <property type="entry name" value="Erythroid Transcription Factor GATA-1, subunit A"/>
    <property type="match status" value="1"/>
</dbReference>
<dbReference type="GO" id="GO:0005634">
    <property type="term" value="C:nucleus"/>
    <property type="evidence" value="ECO:0007669"/>
    <property type="project" value="UniProtKB-SubCell"/>
</dbReference>
<evidence type="ECO:0000256" key="1">
    <source>
        <dbReference type="ARBA" id="ARBA00004123"/>
    </source>
</evidence>
<dbReference type="GO" id="GO:0000978">
    <property type="term" value="F:RNA polymerase II cis-regulatory region sequence-specific DNA binding"/>
    <property type="evidence" value="ECO:0007669"/>
    <property type="project" value="TreeGrafter"/>
</dbReference>
<evidence type="ECO:0000256" key="10">
    <source>
        <dbReference type="SAM" id="MobiDB-lite"/>
    </source>
</evidence>
<comment type="caution">
    <text evidence="12">The sequence shown here is derived from an EMBL/GenBank/DDBJ whole genome shotgun (WGS) entry which is preliminary data.</text>
</comment>
<dbReference type="Pfam" id="PF08550">
    <property type="entry name" value="GATA_AreA"/>
    <property type="match status" value="1"/>
</dbReference>
<accession>A0AAN6VY41</accession>
<evidence type="ECO:0000256" key="6">
    <source>
        <dbReference type="ARBA" id="ARBA00023063"/>
    </source>
</evidence>
<dbReference type="SUPFAM" id="SSF57716">
    <property type="entry name" value="Glucocorticoid receptor-like (DNA-binding domain)"/>
    <property type="match status" value="1"/>
</dbReference>
<dbReference type="InterPro" id="IPR000679">
    <property type="entry name" value="Znf_GATA"/>
</dbReference>
<keyword evidence="6" id="KW-0534">Nitrate assimilation</keyword>
<comment type="subcellular location">
    <subcellularLocation>
        <location evidence="1">Nucleus</location>
    </subcellularLocation>
</comment>
<dbReference type="AlphaFoldDB" id="A0AAN6VY41"/>
<protein>
    <submittedName>
        <fullName evidence="12">Nitrogen catabolic enzyme regulatory protein area</fullName>
    </submittedName>
</protein>
<keyword evidence="13" id="KW-1185">Reference proteome</keyword>
<sequence>MAASTATPFSTMSPLSSMNPTITEHDYRFPRRPQDAAHSQRFKADRERVTANAHPSQPITGQRIASSATSSTRPRFPAMPFESPVLYNGPYHELLQSAAFPPFERTGPNVVQGFNEMQREDPLATQIWKLYARTKQLLPNQNRMENLTWRAMHLKLQKEARLAEEAKRERSRSAALNAPSGIAQQLRKSSEQDAMNLDDYINHEFVGTPSGITLTPGSESARQADDRSSYTTASAIPIKSRREVPQPMIPQSVPVAAHQRVPEEFGYLPRQVRKTSIDETSRSNRKRPANFSPHVSAMNSGFGANELDADGDLHEYSLDNNNSQQSTMSQANNQPGVSFPLDTFQLENDPIITSAGPFQPNFTFSPSTSPMVAHDHFSVYNGNSMQTGSLAGADFYSPPGSAYQSAVSTPHPLGEGGEGFYFGSMDMRQRQQPYRPGPSGISSTLSQQFSYTTNGNMMFPTSTSSADPVSAFAAPSSFGHIDPSTVFQQEHAARSPGVGLGQDPMFFGGESDDEDGGAFAERNLTMTMEDSPFDSTSLQWDPTLPGNFSTQAARYPAGPPRKQVTIGGTTTEFVDANGDWDRAGLARSHSQSFRTNNGRQIKMPRTASTPGLANMAHSFGQSNPNSPPGDAMFTSGLSSVAASRPSSPPPGSMHSSTTNLQGTGGNQGDSNAPTMCTNCATTTTPLWRRNPEGQPLCNACGLFLKLHGVVRPLSLKTDVIKKRNRGSGSSLTVGGTSTRSKKNAASSSSNNLSGATGRKNSTLSITSNANPPPTQVSTPPAAQHRSNSVHDGESPASGPASGGNTAGSTPTSYHGSVGSTGGVVGGKGVIPIAAAPPKNTPGPGAASLTRAATLGSKRQRRHSRSAVDQPSSSMDIDSPENSTGSNEAARSVGSSSGYSPAHATNSMGFTNGSSFGMSQRPTVGSGSRGAPGNQSSTMLNGSGAGGQQQEWEWLTMSL</sequence>
<dbReference type="CDD" id="cd00202">
    <property type="entry name" value="ZnF_GATA"/>
    <property type="match status" value="1"/>
</dbReference>
<evidence type="ECO:0000256" key="3">
    <source>
        <dbReference type="ARBA" id="ARBA00022771"/>
    </source>
</evidence>